<organism evidence="1 2">
    <name type="scientific">Mycena metata</name>
    <dbReference type="NCBI Taxonomy" id="1033252"/>
    <lineage>
        <taxon>Eukaryota</taxon>
        <taxon>Fungi</taxon>
        <taxon>Dikarya</taxon>
        <taxon>Basidiomycota</taxon>
        <taxon>Agaricomycotina</taxon>
        <taxon>Agaricomycetes</taxon>
        <taxon>Agaricomycetidae</taxon>
        <taxon>Agaricales</taxon>
        <taxon>Marasmiineae</taxon>
        <taxon>Mycenaceae</taxon>
        <taxon>Mycena</taxon>
    </lineage>
</organism>
<gene>
    <name evidence="1" type="ORF">B0H16DRAFT_1308273</name>
</gene>
<sequence>MLFGDSESTAAVLHDLHTVVQPYTVESVTDRVALLQICAQLCAQHNIDLAALLEGALIDDHSALYWAMTNGPWPLKPPFELVRAVISHCRPLLKPETVREARHACIALRSQEMFQFLQMIPEFGALSTEDRFALGVLVPPETVVVEEMEGTTQPFSVRFHIPHFQKRMMLGTRIKVEFIARGRLWSLEFFTAIDPPYAALQHGHWSASLCMRENSLMTPVTCGVVFLDARPSPASPAPYWRSLTGAKNQVMRVKDGKAPKTGKAYSILPWTIFEQ</sequence>
<evidence type="ECO:0000313" key="1">
    <source>
        <dbReference type="EMBL" id="KAJ7768477.1"/>
    </source>
</evidence>
<reference evidence="1" key="1">
    <citation type="submission" date="2023-03" db="EMBL/GenBank/DDBJ databases">
        <title>Massive genome expansion in bonnet fungi (Mycena s.s.) driven by repeated elements and novel gene families across ecological guilds.</title>
        <authorList>
            <consortium name="Lawrence Berkeley National Laboratory"/>
            <person name="Harder C.B."/>
            <person name="Miyauchi S."/>
            <person name="Viragh M."/>
            <person name="Kuo A."/>
            <person name="Thoen E."/>
            <person name="Andreopoulos B."/>
            <person name="Lu D."/>
            <person name="Skrede I."/>
            <person name="Drula E."/>
            <person name="Henrissat B."/>
            <person name="Morin E."/>
            <person name="Kohler A."/>
            <person name="Barry K."/>
            <person name="LaButti K."/>
            <person name="Morin E."/>
            <person name="Salamov A."/>
            <person name="Lipzen A."/>
            <person name="Mereny Z."/>
            <person name="Hegedus B."/>
            <person name="Baldrian P."/>
            <person name="Stursova M."/>
            <person name="Weitz H."/>
            <person name="Taylor A."/>
            <person name="Grigoriev I.V."/>
            <person name="Nagy L.G."/>
            <person name="Martin F."/>
            <person name="Kauserud H."/>
        </authorList>
    </citation>
    <scope>NUCLEOTIDE SEQUENCE</scope>
    <source>
        <strain evidence="1">CBHHK182m</strain>
    </source>
</reference>
<dbReference type="EMBL" id="JARKIB010000020">
    <property type="protein sequence ID" value="KAJ7768477.1"/>
    <property type="molecule type" value="Genomic_DNA"/>
</dbReference>
<proteinExistence type="predicted"/>
<keyword evidence="2" id="KW-1185">Reference proteome</keyword>
<accession>A0AAD7NNH0</accession>
<dbReference type="AlphaFoldDB" id="A0AAD7NNH0"/>
<protein>
    <submittedName>
        <fullName evidence="1">Uncharacterized protein</fullName>
    </submittedName>
</protein>
<dbReference type="Proteomes" id="UP001215598">
    <property type="component" value="Unassembled WGS sequence"/>
</dbReference>
<comment type="caution">
    <text evidence="1">The sequence shown here is derived from an EMBL/GenBank/DDBJ whole genome shotgun (WGS) entry which is preliminary data.</text>
</comment>
<evidence type="ECO:0000313" key="2">
    <source>
        <dbReference type="Proteomes" id="UP001215598"/>
    </source>
</evidence>
<name>A0AAD7NNH0_9AGAR</name>